<organism evidence="9 10">
    <name type="scientific">Paragonimus westermani</name>
    <dbReference type="NCBI Taxonomy" id="34504"/>
    <lineage>
        <taxon>Eukaryota</taxon>
        <taxon>Metazoa</taxon>
        <taxon>Spiralia</taxon>
        <taxon>Lophotrochozoa</taxon>
        <taxon>Platyhelminthes</taxon>
        <taxon>Trematoda</taxon>
        <taxon>Digenea</taxon>
        <taxon>Plagiorchiida</taxon>
        <taxon>Troglotremata</taxon>
        <taxon>Troglotrematidae</taxon>
        <taxon>Paragonimus</taxon>
    </lineage>
</organism>
<dbReference type="PANTHER" id="PTHR15608:SF0">
    <property type="entry name" value="HIV TAT-SPECIFIC FACTOR 1"/>
    <property type="match status" value="1"/>
</dbReference>
<dbReference type="Pfam" id="PF00076">
    <property type="entry name" value="RRM_1"/>
    <property type="match status" value="1"/>
</dbReference>
<keyword evidence="10" id="KW-1185">Reference proteome</keyword>
<dbReference type="FunFam" id="3.30.70.330:FF:000202">
    <property type="entry name" value="HIV Tat-specific factor 1"/>
    <property type="match status" value="1"/>
</dbReference>
<feature type="region of interest" description="Disordered" evidence="7">
    <location>
        <begin position="478"/>
        <end position="508"/>
    </location>
</feature>
<dbReference type="Gene3D" id="3.30.70.330">
    <property type="match status" value="2"/>
</dbReference>
<dbReference type="InterPro" id="IPR034392">
    <property type="entry name" value="TatSF1-like_RRM1"/>
</dbReference>
<dbReference type="AlphaFoldDB" id="A0A5J4NGC2"/>
<dbReference type="InterPro" id="IPR034393">
    <property type="entry name" value="TatSF1-like"/>
</dbReference>
<dbReference type="GO" id="GO:0005684">
    <property type="term" value="C:U2-type spliceosomal complex"/>
    <property type="evidence" value="ECO:0007669"/>
    <property type="project" value="TreeGrafter"/>
</dbReference>
<comment type="similarity">
    <text evidence="1">Belongs to the HTATSF1 family.</text>
</comment>
<comment type="caution">
    <text evidence="9">The sequence shown here is derived from an EMBL/GenBank/DDBJ whole genome shotgun (WGS) entry which is preliminary data.</text>
</comment>
<evidence type="ECO:0000256" key="3">
    <source>
        <dbReference type="ARBA" id="ARBA00022737"/>
    </source>
</evidence>
<dbReference type="SUPFAM" id="SSF54928">
    <property type="entry name" value="RNA-binding domain, RBD"/>
    <property type="match status" value="2"/>
</dbReference>
<keyword evidence="3" id="KW-0677">Repeat</keyword>
<keyword evidence="4 6" id="KW-0694">RNA-binding</keyword>
<dbReference type="Proteomes" id="UP000324629">
    <property type="component" value="Unassembled WGS sequence"/>
</dbReference>
<feature type="compositionally biased region" description="Basic and acidic residues" evidence="7">
    <location>
        <begin position="155"/>
        <end position="165"/>
    </location>
</feature>
<dbReference type="GO" id="GO:0003723">
    <property type="term" value="F:RNA binding"/>
    <property type="evidence" value="ECO:0007669"/>
    <property type="project" value="UniProtKB-UniRule"/>
</dbReference>
<evidence type="ECO:0000259" key="8">
    <source>
        <dbReference type="PROSITE" id="PS50102"/>
    </source>
</evidence>
<dbReference type="PROSITE" id="PS50102">
    <property type="entry name" value="RRM"/>
    <property type="match status" value="1"/>
</dbReference>
<feature type="region of interest" description="Disordered" evidence="7">
    <location>
        <begin position="154"/>
        <end position="186"/>
    </location>
</feature>
<dbReference type="CDD" id="cd12282">
    <property type="entry name" value="RRM2_TatSF1_like"/>
    <property type="match status" value="1"/>
</dbReference>
<evidence type="ECO:0000256" key="1">
    <source>
        <dbReference type="ARBA" id="ARBA00007747"/>
    </source>
</evidence>
<dbReference type="SMART" id="SM00360">
    <property type="entry name" value="RRM"/>
    <property type="match status" value="2"/>
</dbReference>
<gene>
    <name evidence="9" type="ORF">DEA37_0008094</name>
</gene>
<name>A0A5J4NGC2_9TREM</name>
<evidence type="ECO:0000256" key="6">
    <source>
        <dbReference type="PROSITE-ProRule" id="PRU00176"/>
    </source>
</evidence>
<feature type="compositionally biased region" description="Polar residues" evidence="7">
    <location>
        <begin position="484"/>
        <end position="508"/>
    </location>
</feature>
<sequence length="508" mass="56809">MSYGVATNQDEPSVTTATATAASHDGCMNWSSFNAQLAKLREAKGEQSEEVQALTRAAHESLTAYYNSPAYREWYANYCKQREAPEEDAKVAAVQPKSAKSTKLRTDLKPSERVRQALATDGEDAEIALARAEAEQQAGVPLCVEQDATNLQSDQTHELIDKKSGDSNASKPATKRKQAAPPPAWYEMEDDKNTHVYVTGLPPEITEEEFLGLMSKYGVVMNEPFVDKPRIKLYRDEHGKPKGDGRCCYVKVESVELALKILDGMVYTPGHTLHVERAKFQPKGTFDPKKRRRLTLKEKKRLKEQQENLFRWGVDTSKFVRSKKERVLVLKNAFLEFDFVRDVTLIPCVRDRIRTECAKCGTVKKIVVHDTNPLGIVTVTFSSPEEADTALGFLDKALFNYPGTGGARQLLVERWDGKTNYSLKEDKDEELSRIHNWEKFLGGDQSSSDEGDELQEKDAEIEAVMTAHKHLEASTELAADYWEASSQESPTSQIDTDEASGNSGDETA</sequence>
<dbReference type="InterPro" id="IPR012677">
    <property type="entry name" value="Nucleotide-bd_a/b_plait_sf"/>
</dbReference>
<evidence type="ECO:0000256" key="4">
    <source>
        <dbReference type="ARBA" id="ARBA00022884"/>
    </source>
</evidence>
<reference evidence="9 10" key="1">
    <citation type="journal article" date="2019" name="Gigascience">
        <title>Whole-genome sequence of the oriental lung fluke Paragonimus westermani.</title>
        <authorList>
            <person name="Oey H."/>
            <person name="Zakrzewski M."/>
            <person name="Narain K."/>
            <person name="Devi K.R."/>
            <person name="Agatsuma T."/>
            <person name="Nawaratna S."/>
            <person name="Gobert G.N."/>
            <person name="Jones M.K."/>
            <person name="Ragan M.A."/>
            <person name="McManus D.P."/>
            <person name="Krause L."/>
        </authorList>
    </citation>
    <scope>NUCLEOTIDE SEQUENCE [LARGE SCALE GENOMIC DNA]</scope>
    <source>
        <strain evidence="9 10">IND2009</strain>
    </source>
</reference>
<feature type="region of interest" description="Disordered" evidence="7">
    <location>
        <begin position="86"/>
        <end position="111"/>
    </location>
</feature>
<protein>
    <submittedName>
        <fullName evidence="9">HIV Tat-specific factor 1</fullName>
    </submittedName>
</protein>
<dbReference type="GO" id="GO:0000398">
    <property type="term" value="P:mRNA splicing, via spliceosome"/>
    <property type="evidence" value="ECO:0007669"/>
    <property type="project" value="InterPro"/>
</dbReference>
<evidence type="ECO:0000313" key="10">
    <source>
        <dbReference type="Proteomes" id="UP000324629"/>
    </source>
</evidence>
<dbReference type="GO" id="GO:0005686">
    <property type="term" value="C:U2 snRNP"/>
    <property type="evidence" value="ECO:0007669"/>
    <property type="project" value="TreeGrafter"/>
</dbReference>
<evidence type="ECO:0000256" key="2">
    <source>
        <dbReference type="ARBA" id="ARBA00022664"/>
    </source>
</evidence>
<dbReference type="PANTHER" id="PTHR15608">
    <property type="entry name" value="SPLICING FACTOR U2AF-ASSOCIATED PROTEIN 2"/>
    <property type="match status" value="1"/>
</dbReference>
<dbReference type="InterPro" id="IPR000504">
    <property type="entry name" value="RRM_dom"/>
</dbReference>
<feature type="domain" description="RRM" evidence="8">
    <location>
        <begin position="194"/>
        <end position="280"/>
    </location>
</feature>
<dbReference type="EMBL" id="QNGE01003100">
    <property type="protein sequence ID" value="KAA3674513.1"/>
    <property type="molecule type" value="Genomic_DNA"/>
</dbReference>
<accession>A0A5J4NGC2</accession>
<dbReference type="InterPro" id="IPR035979">
    <property type="entry name" value="RBD_domain_sf"/>
</dbReference>
<proteinExistence type="inferred from homology"/>
<keyword evidence="2" id="KW-0507">mRNA processing</keyword>
<keyword evidence="5" id="KW-0508">mRNA splicing</keyword>
<evidence type="ECO:0000313" key="9">
    <source>
        <dbReference type="EMBL" id="KAA3674513.1"/>
    </source>
</evidence>
<dbReference type="CDD" id="cd12281">
    <property type="entry name" value="RRM1_TatSF1_like"/>
    <property type="match status" value="1"/>
</dbReference>
<evidence type="ECO:0000256" key="7">
    <source>
        <dbReference type="SAM" id="MobiDB-lite"/>
    </source>
</evidence>
<evidence type="ECO:0000256" key="5">
    <source>
        <dbReference type="ARBA" id="ARBA00023187"/>
    </source>
</evidence>